<dbReference type="PANTHER" id="PTHR35866:SF2">
    <property type="entry name" value="YKGJ FAMILY CYSTEINE CLUSTER PROTEIN"/>
    <property type="match status" value="1"/>
</dbReference>
<dbReference type="InterPro" id="IPR005358">
    <property type="entry name" value="Puta_zinc/iron-chelating_dom"/>
</dbReference>
<gene>
    <name evidence="1" type="ORF">NCS_11491</name>
</gene>
<organism evidence="1 2">
    <name type="scientific">Candidatus Nitrosotalea okcheonensis</name>
    <dbReference type="NCBI Taxonomy" id="1903276"/>
    <lineage>
        <taxon>Archaea</taxon>
        <taxon>Nitrososphaerota</taxon>
        <taxon>Nitrososphaeria</taxon>
        <taxon>Nitrosotaleales</taxon>
        <taxon>Nitrosotaleaceae</taxon>
        <taxon>Nitrosotalea</taxon>
    </lineage>
</organism>
<dbReference type="AlphaFoldDB" id="A0A2H1FFY3"/>
<dbReference type="EMBL" id="LT841358">
    <property type="protein sequence ID" value="SMH71679.1"/>
    <property type="molecule type" value="Genomic_DNA"/>
</dbReference>
<keyword evidence="2" id="KW-1185">Reference proteome</keyword>
<evidence type="ECO:0000313" key="2">
    <source>
        <dbReference type="Proteomes" id="UP000230607"/>
    </source>
</evidence>
<name>A0A2H1FFY3_9ARCH</name>
<reference evidence="2" key="1">
    <citation type="submission" date="2017-03" db="EMBL/GenBank/DDBJ databases">
        <authorList>
            <person name="Herbold C."/>
        </authorList>
    </citation>
    <scope>NUCLEOTIDE SEQUENCE [LARGE SCALE GENOMIC DNA]</scope>
</reference>
<evidence type="ECO:0008006" key="3">
    <source>
        <dbReference type="Google" id="ProtNLM"/>
    </source>
</evidence>
<sequence>MKGDLSFFSIWKILDFSCVEECSQCCIEREYYPTIQFGKIGVLVMPEEKEKMVSLAEKNDIEVTILPRIGVSETKSEPKTILAYQMMGKDMDGNTCPFLDTKSSKRSPHGGYVCKIYENRPLACRAYPVIQSLPLGLDPKCKFCQSCGTPSGNVNSELESLILIQKKMDTKAPYIWRYATGTGESQDKDLIKTGWFLI</sequence>
<accession>A0A2H1FFY3</accession>
<dbReference type="Proteomes" id="UP000230607">
    <property type="component" value="Chromosome 1"/>
</dbReference>
<proteinExistence type="predicted"/>
<protein>
    <recommendedName>
        <fullName evidence="3">YkgJ family cysteine cluster protein</fullName>
    </recommendedName>
</protein>
<evidence type="ECO:0000313" key="1">
    <source>
        <dbReference type="EMBL" id="SMH71679.1"/>
    </source>
</evidence>
<dbReference type="Pfam" id="PF03692">
    <property type="entry name" value="CxxCxxCC"/>
    <property type="match status" value="1"/>
</dbReference>
<dbReference type="PANTHER" id="PTHR35866">
    <property type="entry name" value="PUTATIVE-RELATED"/>
    <property type="match status" value="1"/>
</dbReference>